<protein>
    <submittedName>
        <fullName evidence="1">Uncharacterized protein</fullName>
    </submittedName>
</protein>
<reference evidence="1" key="1">
    <citation type="submission" date="2020-09" db="EMBL/GenBank/DDBJ databases">
        <title>Genome-Enabled Discovery of Anthraquinone Biosynthesis in Senna tora.</title>
        <authorList>
            <person name="Kang S.-H."/>
            <person name="Pandey R.P."/>
            <person name="Lee C.-M."/>
            <person name="Sim J.-S."/>
            <person name="Jeong J.-T."/>
            <person name="Choi B.-S."/>
            <person name="Jung M."/>
            <person name="Ginzburg D."/>
            <person name="Zhao K."/>
            <person name="Won S.Y."/>
            <person name="Oh T.-J."/>
            <person name="Yu Y."/>
            <person name="Kim N.-H."/>
            <person name="Lee O.R."/>
            <person name="Lee T.-H."/>
            <person name="Bashyal P."/>
            <person name="Kim T.-S."/>
            <person name="Lee W.-H."/>
            <person name="Kawkins C."/>
            <person name="Kim C.-K."/>
            <person name="Kim J.S."/>
            <person name="Ahn B.O."/>
            <person name="Rhee S.Y."/>
            <person name="Sohng J.K."/>
        </authorList>
    </citation>
    <scope>NUCLEOTIDE SEQUENCE</scope>
    <source>
        <tissue evidence="1">Leaf</tissue>
    </source>
</reference>
<gene>
    <name evidence="1" type="ORF">G2W53_005397</name>
</gene>
<organism evidence="1 2">
    <name type="scientific">Senna tora</name>
    <dbReference type="NCBI Taxonomy" id="362788"/>
    <lineage>
        <taxon>Eukaryota</taxon>
        <taxon>Viridiplantae</taxon>
        <taxon>Streptophyta</taxon>
        <taxon>Embryophyta</taxon>
        <taxon>Tracheophyta</taxon>
        <taxon>Spermatophyta</taxon>
        <taxon>Magnoliopsida</taxon>
        <taxon>eudicotyledons</taxon>
        <taxon>Gunneridae</taxon>
        <taxon>Pentapetalae</taxon>
        <taxon>rosids</taxon>
        <taxon>fabids</taxon>
        <taxon>Fabales</taxon>
        <taxon>Fabaceae</taxon>
        <taxon>Caesalpinioideae</taxon>
        <taxon>Cassia clade</taxon>
        <taxon>Senna</taxon>
    </lineage>
</organism>
<keyword evidence="2" id="KW-1185">Reference proteome</keyword>
<dbReference type="EMBL" id="JAAIUW010000003">
    <property type="protein sequence ID" value="KAF7836915.1"/>
    <property type="molecule type" value="Genomic_DNA"/>
</dbReference>
<dbReference type="Proteomes" id="UP000634136">
    <property type="component" value="Unassembled WGS sequence"/>
</dbReference>
<sequence>MTMMTLFRRPQNFNAAADGGGSSGSTSCASATAIGSPSSDSSSSSLDYICRTLKGKNFPLLYRDFCPADQVDDEDYRHGSCKVMQCCGYEDAGLVLGIRLAEDPKRRRKWIVGSTTTSLKKKDDNDEDKLSKQAMSSMFDSTITAMEAARSIKR</sequence>
<accession>A0A834X208</accession>
<dbReference type="AlphaFoldDB" id="A0A834X208"/>
<evidence type="ECO:0000313" key="2">
    <source>
        <dbReference type="Proteomes" id="UP000634136"/>
    </source>
</evidence>
<proteinExistence type="predicted"/>
<evidence type="ECO:0000313" key="1">
    <source>
        <dbReference type="EMBL" id="KAF7836915.1"/>
    </source>
</evidence>
<comment type="caution">
    <text evidence="1">The sequence shown here is derived from an EMBL/GenBank/DDBJ whole genome shotgun (WGS) entry which is preliminary data.</text>
</comment>
<name>A0A834X208_9FABA</name>